<keyword evidence="3 6" id="KW-0812">Transmembrane</keyword>
<evidence type="ECO:0000256" key="4">
    <source>
        <dbReference type="ARBA" id="ARBA00022989"/>
    </source>
</evidence>
<evidence type="ECO:0000259" key="7">
    <source>
        <dbReference type="Pfam" id="PF04138"/>
    </source>
</evidence>
<name>A0A1G2HIJ9_9BACT</name>
<feature type="domain" description="GtrA/DPMS transmembrane" evidence="7">
    <location>
        <begin position="106"/>
        <end position="234"/>
    </location>
</feature>
<dbReference type="AlphaFoldDB" id="A0A1G2HIJ9"/>
<feature type="transmembrane region" description="Helical" evidence="6">
    <location>
        <begin position="136"/>
        <end position="155"/>
    </location>
</feature>
<feature type="transmembrane region" description="Helical" evidence="6">
    <location>
        <begin position="31"/>
        <end position="50"/>
    </location>
</feature>
<comment type="similarity">
    <text evidence="2">Belongs to the GtrA family.</text>
</comment>
<dbReference type="InterPro" id="IPR007267">
    <property type="entry name" value="GtrA_DPMS_TM"/>
</dbReference>
<evidence type="ECO:0000256" key="5">
    <source>
        <dbReference type="ARBA" id="ARBA00023136"/>
    </source>
</evidence>
<evidence type="ECO:0000256" key="1">
    <source>
        <dbReference type="ARBA" id="ARBA00004141"/>
    </source>
</evidence>
<accession>A0A1G2HIJ9</accession>
<dbReference type="Proteomes" id="UP000179153">
    <property type="component" value="Unassembled WGS sequence"/>
</dbReference>
<keyword evidence="5 6" id="KW-0472">Membrane</keyword>
<feature type="transmembrane region" description="Helical" evidence="6">
    <location>
        <begin position="70"/>
        <end position="95"/>
    </location>
</feature>
<dbReference type="PANTHER" id="PTHR38459">
    <property type="entry name" value="PROPHAGE BACTOPRENOL-LINKED GLUCOSE TRANSLOCASE HOMOLOG"/>
    <property type="match status" value="1"/>
</dbReference>
<evidence type="ECO:0000256" key="3">
    <source>
        <dbReference type="ARBA" id="ARBA00022692"/>
    </source>
</evidence>
<organism evidence="8 9">
    <name type="scientific">Candidatus Spechtbacteria bacterium RIFCSPLOWO2_01_FULL_46_10</name>
    <dbReference type="NCBI Taxonomy" id="1802163"/>
    <lineage>
        <taxon>Bacteria</taxon>
        <taxon>Candidatus Spechtiibacteriota</taxon>
    </lineage>
</organism>
<protein>
    <recommendedName>
        <fullName evidence="7">GtrA/DPMS transmembrane domain-containing protein</fullName>
    </recommendedName>
</protein>
<comment type="subcellular location">
    <subcellularLocation>
        <location evidence="1">Membrane</location>
        <topology evidence="1">Multi-pass membrane protein</topology>
    </subcellularLocation>
</comment>
<feature type="transmembrane region" description="Helical" evidence="6">
    <location>
        <begin position="176"/>
        <end position="202"/>
    </location>
</feature>
<reference evidence="8 9" key="1">
    <citation type="journal article" date="2016" name="Nat. Commun.">
        <title>Thousands of microbial genomes shed light on interconnected biogeochemical processes in an aquifer system.</title>
        <authorList>
            <person name="Anantharaman K."/>
            <person name="Brown C.T."/>
            <person name="Hug L.A."/>
            <person name="Sharon I."/>
            <person name="Castelle C.J."/>
            <person name="Probst A.J."/>
            <person name="Thomas B.C."/>
            <person name="Singh A."/>
            <person name="Wilkins M.J."/>
            <person name="Karaoz U."/>
            <person name="Brodie E.L."/>
            <person name="Williams K.H."/>
            <person name="Hubbard S.S."/>
            <person name="Banfield J.F."/>
        </authorList>
    </citation>
    <scope>NUCLEOTIDE SEQUENCE [LARGE SCALE GENOMIC DNA]</scope>
</reference>
<proteinExistence type="inferred from homology"/>
<feature type="transmembrane region" description="Helical" evidence="6">
    <location>
        <begin position="107"/>
        <end position="130"/>
    </location>
</feature>
<dbReference type="Pfam" id="PF04138">
    <property type="entry name" value="GtrA_DPMS_TM"/>
    <property type="match status" value="1"/>
</dbReference>
<evidence type="ECO:0000256" key="6">
    <source>
        <dbReference type="SAM" id="Phobius"/>
    </source>
</evidence>
<dbReference type="PANTHER" id="PTHR38459:SF1">
    <property type="entry name" value="PROPHAGE BACTOPRENOL-LINKED GLUCOSE TRANSLOCASE HOMOLOG"/>
    <property type="match status" value="1"/>
</dbReference>
<gene>
    <name evidence="8" type="ORF">A2932_01440</name>
</gene>
<dbReference type="InterPro" id="IPR051401">
    <property type="entry name" value="GtrA_CellWall_Glycosyl"/>
</dbReference>
<feature type="transmembrane region" description="Helical" evidence="6">
    <location>
        <begin position="208"/>
        <end position="227"/>
    </location>
</feature>
<keyword evidence="4 6" id="KW-1133">Transmembrane helix</keyword>
<sequence>MFAPEKNVIIRIIVSLFTMVKYTADASNKWDIIGALIIGEAVAWLLFILAKVNAPELPLPSGLADTLSSLTTAILLAVVLPILSLEGLFIVWLLSKRFKILYQAAKFALVGALNTFIDLGILNLLILLTGIASGNFFLVFKGASFTIAVVNSYLWNKYWTFKVKKTDEVEREFLQFIFVSVIGFFINVGTAALVVNVIGAPVGFAPGLWANVGALIATFTALAWNFIGYKFWVFKRSNA</sequence>
<evidence type="ECO:0000313" key="8">
    <source>
        <dbReference type="EMBL" id="OGZ61708.1"/>
    </source>
</evidence>
<comment type="caution">
    <text evidence="8">The sequence shown here is derived from an EMBL/GenBank/DDBJ whole genome shotgun (WGS) entry which is preliminary data.</text>
</comment>
<dbReference type="GO" id="GO:0005886">
    <property type="term" value="C:plasma membrane"/>
    <property type="evidence" value="ECO:0007669"/>
    <property type="project" value="TreeGrafter"/>
</dbReference>
<dbReference type="STRING" id="1802163.A2932_01440"/>
<evidence type="ECO:0000256" key="2">
    <source>
        <dbReference type="ARBA" id="ARBA00009399"/>
    </source>
</evidence>
<evidence type="ECO:0000313" key="9">
    <source>
        <dbReference type="Proteomes" id="UP000179153"/>
    </source>
</evidence>
<dbReference type="GO" id="GO:0000271">
    <property type="term" value="P:polysaccharide biosynthetic process"/>
    <property type="evidence" value="ECO:0007669"/>
    <property type="project" value="InterPro"/>
</dbReference>
<dbReference type="EMBL" id="MHOI01000012">
    <property type="protein sequence ID" value="OGZ61708.1"/>
    <property type="molecule type" value="Genomic_DNA"/>
</dbReference>